<reference evidence="2" key="1">
    <citation type="submission" date="2016-10" db="EMBL/GenBank/DDBJ databases">
        <authorList>
            <person name="Varghese N."/>
            <person name="Submissions S."/>
        </authorList>
    </citation>
    <scope>NUCLEOTIDE SEQUENCE [LARGE SCALE GENOMIC DNA]</scope>
    <source>
        <strain evidence="2">DSM 45789</strain>
    </source>
</reference>
<organism evidence="1 2">
    <name type="scientific">Marininema halotolerans</name>
    <dbReference type="NCBI Taxonomy" id="1155944"/>
    <lineage>
        <taxon>Bacteria</taxon>
        <taxon>Bacillati</taxon>
        <taxon>Bacillota</taxon>
        <taxon>Bacilli</taxon>
        <taxon>Bacillales</taxon>
        <taxon>Thermoactinomycetaceae</taxon>
        <taxon>Marininema</taxon>
    </lineage>
</organism>
<dbReference type="AlphaFoldDB" id="A0A1I6QJZ6"/>
<sequence length="82" mass="9884">MMFRYKYDMDMVLVRTEMNIGGEQSILMLGRDEEIRRFLVRYLPLKLRRRGLGDRHEPVVFTQYNFPSEAGITNKFTYKRST</sequence>
<protein>
    <submittedName>
        <fullName evidence="1">Uncharacterized protein</fullName>
    </submittedName>
</protein>
<name>A0A1I6QJZ6_9BACL</name>
<keyword evidence="2" id="KW-1185">Reference proteome</keyword>
<evidence type="ECO:0000313" key="1">
    <source>
        <dbReference type="EMBL" id="SFS52608.1"/>
    </source>
</evidence>
<proteinExistence type="predicted"/>
<accession>A0A1I6QJZ6</accession>
<gene>
    <name evidence="1" type="ORF">SAMN05444972_103192</name>
</gene>
<dbReference type="EMBL" id="FPAA01000003">
    <property type="protein sequence ID" value="SFS52608.1"/>
    <property type="molecule type" value="Genomic_DNA"/>
</dbReference>
<dbReference type="Proteomes" id="UP000198660">
    <property type="component" value="Unassembled WGS sequence"/>
</dbReference>
<evidence type="ECO:0000313" key="2">
    <source>
        <dbReference type="Proteomes" id="UP000198660"/>
    </source>
</evidence>